<dbReference type="OrthoDB" id="192277at2"/>
<accession>A0A2S5GJC1</accession>
<dbReference type="InterPro" id="IPR006975">
    <property type="entry name" value="NifQ"/>
</dbReference>
<dbReference type="RefSeq" id="WP_046805160.1">
    <property type="nucleotide sequence ID" value="NZ_PREU01000017.1"/>
</dbReference>
<dbReference type="EMBL" id="PREU01000017">
    <property type="protein sequence ID" value="PPA73162.1"/>
    <property type="molecule type" value="Genomic_DNA"/>
</dbReference>
<protein>
    <submittedName>
        <fullName evidence="1">Nitrogen fixation protein NifQ</fullName>
    </submittedName>
</protein>
<dbReference type="GO" id="GO:0030151">
    <property type="term" value="F:molybdenum ion binding"/>
    <property type="evidence" value="ECO:0007669"/>
    <property type="project" value="InterPro"/>
</dbReference>
<proteinExistence type="predicted"/>
<sequence length="209" mass="22589">MDAVLTSSPAQADISVSVQRFARALLHHAPPGHPDAGFFATVIGTSLAHQDLARSGLSPDEIADLTDHLFPGALQSEDARLAAFVEQYAVYAVHGRGDPQPGFTLLMRVLLEAYRAPDLGTTAWVTGVLAHACLRPDHLWRDLGLAGREDVTFLLARHYPGLVMRNTRNLRWKKFLAYSACEHAGLPPSAAPGCPQCEDHGICYSSAPD</sequence>
<dbReference type="AlphaFoldDB" id="A0A2S5GJC1"/>
<dbReference type="Proteomes" id="UP000239990">
    <property type="component" value="Unassembled WGS sequence"/>
</dbReference>
<comment type="caution">
    <text evidence="1">The sequence shown here is derived from an EMBL/GenBank/DDBJ whole genome shotgun (WGS) entry which is preliminary data.</text>
</comment>
<organism evidence="1 2">
    <name type="scientific">Achromobacter spanius</name>
    <dbReference type="NCBI Taxonomy" id="217203"/>
    <lineage>
        <taxon>Bacteria</taxon>
        <taxon>Pseudomonadati</taxon>
        <taxon>Pseudomonadota</taxon>
        <taxon>Betaproteobacteria</taxon>
        <taxon>Burkholderiales</taxon>
        <taxon>Alcaligenaceae</taxon>
        <taxon>Achromobacter</taxon>
    </lineage>
</organism>
<evidence type="ECO:0000313" key="2">
    <source>
        <dbReference type="Proteomes" id="UP000239990"/>
    </source>
</evidence>
<dbReference type="Pfam" id="PF04891">
    <property type="entry name" value="NifQ"/>
    <property type="match status" value="1"/>
</dbReference>
<evidence type="ECO:0000313" key="1">
    <source>
        <dbReference type="EMBL" id="PPA73162.1"/>
    </source>
</evidence>
<dbReference type="GO" id="GO:0009399">
    <property type="term" value="P:nitrogen fixation"/>
    <property type="evidence" value="ECO:0007669"/>
    <property type="project" value="InterPro"/>
</dbReference>
<name>A0A2S5GJC1_9BURK</name>
<reference evidence="1 2" key="1">
    <citation type="submission" date="2018-02" db="EMBL/GenBank/DDBJ databases">
        <title>Draft Genome of Achromobacter spanius stain 6.</title>
        <authorList>
            <person name="Gunasekera T.S."/>
            <person name="Radwan O."/>
            <person name="Ruiz O.N."/>
        </authorList>
    </citation>
    <scope>NUCLEOTIDE SEQUENCE [LARGE SCALE GENOMIC DNA]</scope>
    <source>
        <strain evidence="1 2">6</strain>
    </source>
</reference>
<gene>
    <name evidence="1" type="ORF">C4E15_27390</name>
</gene>